<evidence type="ECO:0000313" key="1">
    <source>
        <dbReference type="EMBL" id="GAG10832.1"/>
    </source>
</evidence>
<sequence length="128" mass="14846">LSEEGKIKRIISRGEKAIERRDLATCISFISAQYLDSFGNDRRSLIFLGEKIFKQYQDIFIHIESLSVELKGGLAEVKFIARVMVSRPGETGKCLSVEKGSERFMVTFRKEEGKWKVYRAEIPEYRFD</sequence>
<gene>
    <name evidence="1" type="ORF">S01H1_39160</name>
</gene>
<organism evidence="1">
    <name type="scientific">marine sediment metagenome</name>
    <dbReference type="NCBI Taxonomy" id="412755"/>
    <lineage>
        <taxon>unclassified sequences</taxon>
        <taxon>metagenomes</taxon>
        <taxon>ecological metagenomes</taxon>
    </lineage>
</organism>
<accession>X0VHZ2</accession>
<evidence type="ECO:0008006" key="2">
    <source>
        <dbReference type="Google" id="ProtNLM"/>
    </source>
</evidence>
<name>X0VHZ2_9ZZZZ</name>
<dbReference type="AlphaFoldDB" id="X0VHZ2"/>
<dbReference type="SUPFAM" id="SSF54427">
    <property type="entry name" value="NTF2-like"/>
    <property type="match status" value="1"/>
</dbReference>
<feature type="non-terminal residue" evidence="1">
    <location>
        <position position="1"/>
    </location>
</feature>
<reference evidence="1" key="1">
    <citation type="journal article" date="2014" name="Front. Microbiol.">
        <title>High frequency of phylogenetically diverse reductive dehalogenase-homologous genes in deep subseafloor sedimentary metagenomes.</title>
        <authorList>
            <person name="Kawai M."/>
            <person name="Futagami T."/>
            <person name="Toyoda A."/>
            <person name="Takaki Y."/>
            <person name="Nishi S."/>
            <person name="Hori S."/>
            <person name="Arai W."/>
            <person name="Tsubouchi T."/>
            <person name="Morono Y."/>
            <person name="Uchiyama I."/>
            <person name="Ito T."/>
            <person name="Fujiyama A."/>
            <person name="Inagaki F."/>
            <person name="Takami H."/>
        </authorList>
    </citation>
    <scope>NUCLEOTIDE SEQUENCE</scope>
    <source>
        <strain evidence="1">Expedition CK06-06</strain>
    </source>
</reference>
<dbReference type="EMBL" id="BARS01024691">
    <property type="protein sequence ID" value="GAG10832.1"/>
    <property type="molecule type" value="Genomic_DNA"/>
</dbReference>
<comment type="caution">
    <text evidence="1">The sequence shown here is derived from an EMBL/GenBank/DDBJ whole genome shotgun (WGS) entry which is preliminary data.</text>
</comment>
<dbReference type="Gene3D" id="3.10.450.50">
    <property type="match status" value="1"/>
</dbReference>
<dbReference type="InterPro" id="IPR032710">
    <property type="entry name" value="NTF2-like_dom_sf"/>
</dbReference>
<protein>
    <recommendedName>
        <fullName evidence="2">DUF4440 domain-containing protein</fullName>
    </recommendedName>
</protein>
<proteinExistence type="predicted"/>